<dbReference type="EMBL" id="BAAARV010000120">
    <property type="protein sequence ID" value="GAA2389527.1"/>
    <property type="molecule type" value="Genomic_DNA"/>
</dbReference>
<keyword evidence="1" id="KW-0472">Membrane</keyword>
<feature type="transmembrane region" description="Helical" evidence="1">
    <location>
        <begin position="12"/>
        <end position="29"/>
    </location>
</feature>
<name>A0ABN3HWI3_9ACTN</name>
<organism evidence="2 3">
    <name type="scientific">Dactylosporangium salmoneum</name>
    <dbReference type="NCBI Taxonomy" id="53361"/>
    <lineage>
        <taxon>Bacteria</taxon>
        <taxon>Bacillati</taxon>
        <taxon>Actinomycetota</taxon>
        <taxon>Actinomycetes</taxon>
        <taxon>Micromonosporales</taxon>
        <taxon>Micromonosporaceae</taxon>
        <taxon>Dactylosporangium</taxon>
    </lineage>
</organism>
<sequence>MGIDRTMSTQAVLYIIAIILLAVAALPVPTRGVNTALLGAAVALLAFAWPVVSA</sequence>
<accession>A0ABN3HWI3</accession>
<evidence type="ECO:0000313" key="2">
    <source>
        <dbReference type="EMBL" id="GAA2389527.1"/>
    </source>
</evidence>
<evidence type="ECO:0000313" key="3">
    <source>
        <dbReference type="Proteomes" id="UP001501444"/>
    </source>
</evidence>
<protein>
    <submittedName>
        <fullName evidence="2">Uncharacterized protein</fullName>
    </submittedName>
</protein>
<gene>
    <name evidence="2" type="ORF">GCM10010170_101130</name>
</gene>
<dbReference type="Proteomes" id="UP001501444">
    <property type="component" value="Unassembled WGS sequence"/>
</dbReference>
<comment type="caution">
    <text evidence="2">The sequence shown here is derived from an EMBL/GenBank/DDBJ whole genome shotgun (WGS) entry which is preliminary data.</text>
</comment>
<keyword evidence="1" id="KW-1133">Transmembrane helix</keyword>
<keyword evidence="1" id="KW-0812">Transmembrane</keyword>
<proteinExistence type="predicted"/>
<evidence type="ECO:0000256" key="1">
    <source>
        <dbReference type="SAM" id="Phobius"/>
    </source>
</evidence>
<keyword evidence="3" id="KW-1185">Reference proteome</keyword>
<feature type="transmembrane region" description="Helical" evidence="1">
    <location>
        <begin position="35"/>
        <end position="52"/>
    </location>
</feature>
<reference evidence="2 3" key="1">
    <citation type="journal article" date="2019" name="Int. J. Syst. Evol. Microbiol.">
        <title>The Global Catalogue of Microorganisms (GCM) 10K type strain sequencing project: providing services to taxonomists for standard genome sequencing and annotation.</title>
        <authorList>
            <consortium name="The Broad Institute Genomics Platform"/>
            <consortium name="The Broad Institute Genome Sequencing Center for Infectious Disease"/>
            <person name="Wu L."/>
            <person name="Ma J."/>
        </authorList>
    </citation>
    <scope>NUCLEOTIDE SEQUENCE [LARGE SCALE GENOMIC DNA]</scope>
    <source>
        <strain evidence="2 3">JCM 3272</strain>
    </source>
</reference>